<evidence type="ECO:0000313" key="5">
    <source>
        <dbReference type="EMBL" id="MEI4829710.1"/>
    </source>
</evidence>
<comment type="caution">
    <text evidence="5">The sequence shown here is derived from an EMBL/GenBank/DDBJ whole genome shotgun (WGS) entry which is preliminary data.</text>
</comment>
<dbReference type="Gene3D" id="2.10.270.10">
    <property type="entry name" value="Cholin Binding"/>
    <property type="match status" value="2"/>
</dbReference>
<keyword evidence="1" id="KW-0677">Repeat</keyword>
<organism evidence="5 6">
    <name type="scientific">Bacillus yunxiaonensis</name>
    <dbReference type="NCBI Taxonomy" id="3127665"/>
    <lineage>
        <taxon>Bacteria</taxon>
        <taxon>Bacillati</taxon>
        <taxon>Bacillota</taxon>
        <taxon>Bacilli</taxon>
        <taxon>Bacillales</taxon>
        <taxon>Bacillaceae</taxon>
        <taxon>Bacillus</taxon>
    </lineage>
</organism>
<evidence type="ECO:0000256" key="2">
    <source>
        <dbReference type="PROSITE-ProRule" id="PRU00591"/>
    </source>
</evidence>
<dbReference type="Pfam" id="PF03734">
    <property type="entry name" value="YkuD"/>
    <property type="match status" value="1"/>
</dbReference>
<reference evidence="5 6" key="1">
    <citation type="submission" date="2024-01" db="EMBL/GenBank/DDBJ databases">
        <title>Seven novel Bacillus-like species.</title>
        <authorList>
            <person name="Liu G."/>
        </authorList>
    </citation>
    <scope>NUCLEOTIDE SEQUENCE [LARGE SCALE GENOMIC DNA]</scope>
    <source>
        <strain evidence="5 6">FJAT-53711</strain>
    </source>
</reference>
<keyword evidence="6" id="KW-1185">Reference proteome</keyword>
<evidence type="ECO:0000256" key="1">
    <source>
        <dbReference type="ARBA" id="ARBA00022737"/>
    </source>
</evidence>
<sequence>MKKHIPNLFFACIVMLFPLHTLADTSGEQSAKTISPNNGTAQKQGWIEEQGKRYYYENNVPVKGWLDLNGSKFYLHPETGVMQTGWIKNGSAWYYLANNGVMQTGWVKDGSAWYYLANNGVMQTGWMKDENVWYYLADSGAMQTGWIKDGSAWYYLTGSGAMQTSWVKDRGVWYYLNANGAWIPNTAADNLSTVWDSDQLILVTTNGYNTVNSNIMTFEKINGKWNEILNVKGYIGKTGFAVNKREGDLKSPRGKYTIGTAFGRYGNPGTKLPFRDITNKDTIISNSNSSLYNTWQQSGSGGMNIPAFDYGFVINYNTEERIPGKGSGILFHVTDMYTLGCTGTSKEYVISILKWLDPSKKPIIIQTPESELSYY</sequence>
<feature type="repeat" description="Cell wall-binding" evidence="2">
    <location>
        <begin position="143"/>
        <end position="162"/>
    </location>
</feature>
<proteinExistence type="predicted"/>
<name>A0ABU8FUR9_9BACI</name>
<keyword evidence="3" id="KW-0732">Signal</keyword>
<dbReference type="InterPro" id="IPR005490">
    <property type="entry name" value="LD_TPept_cat_dom"/>
</dbReference>
<evidence type="ECO:0000313" key="6">
    <source>
        <dbReference type="Proteomes" id="UP001367922"/>
    </source>
</evidence>
<feature type="repeat" description="Cell wall-binding" evidence="2">
    <location>
        <begin position="163"/>
        <end position="182"/>
    </location>
</feature>
<evidence type="ECO:0000256" key="3">
    <source>
        <dbReference type="SAM" id="SignalP"/>
    </source>
</evidence>
<dbReference type="SUPFAM" id="SSF69360">
    <property type="entry name" value="Cell wall binding repeat"/>
    <property type="match status" value="1"/>
</dbReference>
<feature type="repeat" description="Cell wall-binding" evidence="2">
    <location>
        <begin position="83"/>
        <end position="102"/>
    </location>
</feature>
<dbReference type="Proteomes" id="UP001367922">
    <property type="component" value="Unassembled WGS sequence"/>
</dbReference>
<feature type="repeat" description="Cell wall-binding" evidence="2">
    <location>
        <begin position="103"/>
        <end position="122"/>
    </location>
</feature>
<dbReference type="RefSeq" id="WP_336482074.1">
    <property type="nucleotide sequence ID" value="NZ_JBAWSV010000003.1"/>
</dbReference>
<dbReference type="PANTHER" id="PTHR38589:SF1">
    <property type="entry name" value="BLR0621 PROTEIN"/>
    <property type="match status" value="1"/>
</dbReference>
<feature type="chain" id="PRO_5047221010" evidence="3">
    <location>
        <begin position="24"/>
        <end position="375"/>
    </location>
</feature>
<dbReference type="InterPro" id="IPR018337">
    <property type="entry name" value="Cell_wall/Cho-bd_repeat"/>
</dbReference>
<dbReference type="Pfam" id="PF19127">
    <property type="entry name" value="Choline_bind_3"/>
    <property type="match status" value="3"/>
</dbReference>
<dbReference type="PANTHER" id="PTHR38589">
    <property type="entry name" value="BLR0621 PROTEIN"/>
    <property type="match status" value="1"/>
</dbReference>
<evidence type="ECO:0000259" key="4">
    <source>
        <dbReference type="Pfam" id="PF03734"/>
    </source>
</evidence>
<dbReference type="PROSITE" id="PS51170">
    <property type="entry name" value="CW"/>
    <property type="match status" value="5"/>
</dbReference>
<feature type="domain" description="L,D-TPase catalytic" evidence="4">
    <location>
        <begin position="236"/>
        <end position="365"/>
    </location>
</feature>
<protein>
    <submittedName>
        <fullName evidence="5">L,D-transpeptidase family protein</fullName>
    </submittedName>
</protein>
<gene>
    <name evidence="5" type="ORF">WAX78_09630</name>
</gene>
<accession>A0ABU8FUR9</accession>
<feature type="repeat" description="Cell wall-binding" evidence="2">
    <location>
        <begin position="123"/>
        <end position="142"/>
    </location>
</feature>
<dbReference type="EMBL" id="JBAWSV010000003">
    <property type="protein sequence ID" value="MEI4829710.1"/>
    <property type="molecule type" value="Genomic_DNA"/>
</dbReference>
<feature type="signal peptide" evidence="3">
    <location>
        <begin position="1"/>
        <end position="23"/>
    </location>
</feature>